<sequence>MTTSQLLPTGDQVVQDLPWRWRVQGRIFLIGGLGFMFDAWDVTLNGVLIPLLSDHWDLAPAQAAWIGTANLLGMAIGAFVWGSIADLIGRKAAFSATLLVFSVFTVAGAFSPDIAWFCVFRFLAGFGLGGCVPVDYALVGEFTPRRQRGRVLAAMDGWWPVGAALCGAVSALIMATVADWRWTMLVMVLPALLVFWVRRSVPESPLFLVRRGRTEEARAVIDGLVRATGAEQRPWRMPDAAPAERVGPAALGRQLRDLWRWNPVVTGVAWALFMAILLVYYLANQWMPKILVDAGYEASAAFLTTSGMAAAGLLGVVTAALLVDRFGRKPVLGIAAPLAAALLVLVGLVTDVPAAVLACLLAYGVVVQVAIPVLYTYVSELYPTHLRAAGFGWASTASRGAAGFGPLLFVSVLWPYLGLPLSFALAGLLVLLAVLWMARRAPETREAALD</sequence>
<organism evidence="8">
    <name type="scientific">Arthrobacter saudimassiliensis</name>
    <dbReference type="NCBI Taxonomy" id="1461584"/>
    <lineage>
        <taxon>Bacteria</taxon>
        <taxon>Bacillati</taxon>
        <taxon>Actinomycetota</taxon>
        <taxon>Actinomycetes</taxon>
        <taxon>Micrococcales</taxon>
        <taxon>Micrococcaceae</taxon>
        <taxon>Arthrobacter</taxon>
    </lineage>
</organism>
<feature type="transmembrane region" description="Helical" evidence="6">
    <location>
        <begin position="92"/>
        <end position="108"/>
    </location>
</feature>
<dbReference type="PROSITE" id="PS00216">
    <property type="entry name" value="SUGAR_TRANSPORT_1"/>
    <property type="match status" value="1"/>
</dbReference>
<dbReference type="InterPro" id="IPR020846">
    <property type="entry name" value="MFS_dom"/>
</dbReference>
<feature type="transmembrane region" description="Helical" evidence="6">
    <location>
        <begin position="355"/>
        <end position="378"/>
    </location>
</feature>
<dbReference type="PROSITE" id="PS50850">
    <property type="entry name" value="MFS"/>
    <property type="match status" value="1"/>
</dbReference>
<gene>
    <name evidence="8" type="primary">naiP</name>
    <name evidence="8" type="ORF">BN1051_00694</name>
</gene>
<keyword evidence="3 6" id="KW-0812">Transmembrane</keyword>
<accession>A0A078MR92</accession>
<keyword evidence="5 6" id="KW-0472">Membrane</keyword>
<dbReference type="AlphaFoldDB" id="A0A078MR92"/>
<feature type="transmembrane region" description="Helical" evidence="6">
    <location>
        <begin position="151"/>
        <end position="174"/>
    </location>
</feature>
<dbReference type="InterPro" id="IPR036259">
    <property type="entry name" value="MFS_trans_sf"/>
</dbReference>
<feature type="domain" description="Major facilitator superfamily (MFS) profile" evidence="7">
    <location>
        <begin position="27"/>
        <end position="445"/>
    </location>
</feature>
<reference evidence="8" key="1">
    <citation type="submission" date="2014-07" db="EMBL/GenBank/DDBJ databases">
        <authorList>
            <person name="Urmite Genomes Urmite Genomes"/>
        </authorList>
    </citation>
    <scope>NUCLEOTIDE SEQUENCE</scope>
    <source>
        <strain evidence="8">11W110_air</strain>
    </source>
</reference>
<feature type="transmembrane region" description="Helical" evidence="6">
    <location>
        <begin position="390"/>
        <end position="414"/>
    </location>
</feature>
<feature type="transmembrane region" description="Helical" evidence="6">
    <location>
        <begin position="330"/>
        <end position="349"/>
    </location>
</feature>
<dbReference type="PANTHER" id="PTHR23511">
    <property type="entry name" value="SYNAPTIC VESICLE GLYCOPROTEIN 2"/>
    <property type="match status" value="1"/>
</dbReference>
<keyword evidence="4 6" id="KW-1133">Transmembrane helix</keyword>
<feature type="transmembrane region" description="Helical" evidence="6">
    <location>
        <begin position="64"/>
        <end position="85"/>
    </location>
</feature>
<dbReference type="GO" id="GO:0005886">
    <property type="term" value="C:plasma membrane"/>
    <property type="evidence" value="ECO:0007669"/>
    <property type="project" value="UniProtKB-SubCell"/>
</dbReference>
<dbReference type="GO" id="GO:0022857">
    <property type="term" value="F:transmembrane transporter activity"/>
    <property type="evidence" value="ECO:0007669"/>
    <property type="project" value="InterPro"/>
</dbReference>
<name>A0A078MR92_9MICC</name>
<dbReference type="CDD" id="cd17316">
    <property type="entry name" value="MFS_SV2_like"/>
    <property type="match status" value="1"/>
</dbReference>
<evidence type="ECO:0000256" key="1">
    <source>
        <dbReference type="ARBA" id="ARBA00004651"/>
    </source>
</evidence>
<comment type="subcellular location">
    <subcellularLocation>
        <location evidence="1">Cell membrane</location>
        <topology evidence="1">Multi-pass membrane protein</topology>
    </subcellularLocation>
</comment>
<keyword evidence="2" id="KW-0813">Transport</keyword>
<evidence type="ECO:0000256" key="6">
    <source>
        <dbReference type="SAM" id="Phobius"/>
    </source>
</evidence>
<dbReference type="InterPro" id="IPR005829">
    <property type="entry name" value="Sugar_transporter_CS"/>
</dbReference>
<evidence type="ECO:0000256" key="4">
    <source>
        <dbReference type="ARBA" id="ARBA00022989"/>
    </source>
</evidence>
<dbReference type="Gene3D" id="1.20.1250.20">
    <property type="entry name" value="MFS general substrate transporter like domains"/>
    <property type="match status" value="1"/>
</dbReference>
<protein>
    <submittedName>
        <fullName evidence="8">Putative niacin/nicotinamide transporter NaiP</fullName>
    </submittedName>
</protein>
<dbReference type="EMBL" id="LN483070">
    <property type="protein sequence ID" value="CEA07381.1"/>
    <property type="molecule type" value="Genomic_DNA"/>
</dbReference>
<feature type="transmembrane region" description="Helical" evidence="6">
    <location>
        <begin position="302"/>
        <end position="323"/>
    </location>
</feature>
<dbReference type="PROSITE" id="PS00217">
    <property type="entry name" value="SUGAR_TRANSPORT_2"/>
    <property type="match status" value="1"/>
</dbReference>
<dbReference type="SUPFAM" id="SSF103473">
    <property type="entry name" value="MFS general substrate transporter"/>
    <property type="match status" value="1"/>
</dbReference>
<proteinExistence type="predicted"/>
<evidence type="ECO:0000313" key="8">
    <source>
        <dbReference type="EMBL" id="CEA07381.1"/>
    </source>
</evidence>
<feature type="transmembrane region" description="Helical" evidence="6">
    <location>
        <begin position="420"/>
        <end position="438"/>
    </location>
</feature>
<evidence type="ECO:0000256" key="2">
    <source>
        <dbReference type="ARBA" id="ARBA00022448"/>
    </source>
</evidence>
<feature type="transmembrane region" description="Helical" evidence="6">
    <location>
        <begin position="180"/>
        <end position="197"/>
    </location>
</feature>
<dbReference type="PATRIC" id="fig|1461584.3.peg.684"/>
<evidence type="ECO:0000259" key="7">
    <source>
        <dbReference type="PROSITE" id="PS50850"/>
    </source>
</evidence>
<feature type="transmembrane region" description="Helical" evidence="6">
    <location>
        <begin position="114"/>
        <end position="139"/>
    </location>
</feature>
<dbReference type="InterPro" id="IPR005828">
    <property type="entry name" value="MFS_sugar_transport-like"/>
</dbReference>
<feature type="transmembrane region" description="Helical" evidence="6">
    <location>
        <begin position="261"/>
        <end position="282"/>
    </location>
</feature>
<evidence type="ECO:0000256" key="3">
    <source>
        <dbReference type="ARBA" id="ARBA00022692"/>
    </source>
</evidence>
<feature type="transmembrane region" description="Helical" evidence="6">
    <location>
        <begin position="27"/>
        <end position="52"/>
    </location>
</feature>
<dbReference type="Pfam" id="PF00083">
    <property type="entry name" value="Sugar_tr"/>
    <property type="match status" value="1"/>
</dbReference>
<dbReference type="PANTHER" id="PTHR23511:SF34">
    <property type="entry name" value="SYNAPTIC VESICLE GLYCOPROTEIN 2"/>
    <property type="match status" value="1"/>
</dbReference>
<evidence type="ECO:0000256" key="5">
    <source>
        <dbReference type="ARBA" id="ARBA00023136"/>
    </source>
</evidence>